<dbReference type="AlphaFoldDB" id="A0A5N6QUC5"/>
<evidence type="ECO:0000313" key="2">
    <source>
        <dbReference type="Proteomes" id="UP000327013"/>
    </source>
</evidence>
<dbReference type="Proteomes" id="UP000327013">
    <property type="component" value="Chromosome 2"/>
</dbReference>
<reference evidence="1 2" key="1">
    <citation type="submission" date="2019-06" db="EMBL/GenBank/DDBJ databases">
        <title>A chromosomal-level reference genome of Carpinus fangiana (Coryloideae, Betulaceae).</title>
        <authorList>
            <person name="Yang X."/>
            <person name="Wang Z."/>
            <person name="Zhang L."/>
            <person name="Hao G."/>
            <person name="Liu J."/>
            <person name="Yang Y."/>
        </authorList>
    </citation>
    <scope>NUCLEOTIDE SEQUENCE [LARGE SCALE GENOMIC DNA]</scope>
    <source>
        <strain evidence="1">Cfa_2016G</strain>
        <tissue evidence="1">Leaf</tissue>
    </source>
</reference>
<protein>
    <submittedName>
        <fullName evidence="1">Uncharacterized protein</fullName>
    </submittedName>
</protein>
<accession>A0A5N6QUC5</accession>
<dbReference type="EMBL" id="CM017322">
    <property type="protein sequence ID" value="KAE8009733.1"/>
    <property type="molecule type" value="Genomic_DNA"/>
</dbReference>
<keyword evidence="2" id="KW-1185">Reference proteome</keyword>
<proteinExistence type="predicted"/>
<organism evidence="1 2">
    <name type="scientific">Carpinus fangiana</name>
    <dbReference type="NCBI Taxonomy" id="176857"/>
    <lineage>
        <taxon>Eukaryota</taxon>
        <taxon>Viridiplantae</taxon>
        <taxon>Streptophyta</taxon>
        <taxon>Embryophyta</taxon>
        <taxon>Tracheophyta</taxon>
        <taxon>Spermatophyta</taxon>
        <taxon>Magnoliopsida</taxon>
        <taxon>eudicotyledons</taxon>
        <taxon>Gunneridae</taxon>
        <taxon>Pentapetalae</taxon>
        <taxon>rosids</taxon>
        <taxon>fabids</taxon>
        <taxon>Fagales</taxon>
        <taxon>Betulaceae</taxon>
        <taxon>Carpinus</taxon>
    </lineage>
</organism>
<name>A0A5N6QUC5_9ROSI</name>
<sequence length="72" mass="7991">MVFRQCEGHMEIYTIPFKSTKAILVQAMASSFGSWLEEIVKKAGQDPCRCLLQSLVLVGSSLSHSILLFLCV</sequence>
<gene>
    <name evidence="1" type="ORF">FH972_006154</name>
</gene>
<evidence type="ECO:0000313" key="1">
    <source>
        <dbReference type="EMBL" id="KAE8009733.1"/>
    </source>
</evidence>